<dbReference type="EMBL" id="PZZP01000001">
    <property type="protein sequence ID" value="PTM58143.1"/>
    <property type="molecule type" value="Genomic_DNA"/>
</dbReference>
<comment type="pathway">
    <text evidence="1 9 11">Cofactor biosynthesis; thiamine diphosphate biosynthesis; thiamine phosphate from 4-amino-2-methyl-5-diphosphomethylpyrimidine and 4-methyl-5-(2-phosphoethyl)-thiazole: step 1/1.</text>
</comment>
<reference evidence="13 14" key="1">
    <citation type="submission" date="2018-04" db="EMBL/GenBank/DDBJ databases">
        <title>Genomic Encyclopedia of Archaeal and Bacterial Type Strains, Phase II (KMG-II): from individual species to whole genera.</title>
        <authorList>
            <person name="Goeker M."/>
        </authorList>
    </citation>
    <scope>NUCLEOTIDE SEQUENCE [LARGE SCALE GENOMIC DNA]</scope>
    <source>
        <strain evidence="13 14">DSM 45169</strain>
    </source>
</reference>
<comment type="catalytic activity">
    <reaction evidence="7 9 10">
        <text>2-(2-carboxy-4-methylthiazol-5-yl)ethyl phosphate + 4-amino-2-methyl-5-(diphosphooxymethyl)pyrimidine + 2 H(+) = thiamine phosphate + CO2 + diphosphate</text>
        <dbReference type="Rhea" id="RHEA:47848"/>
        <dbReference type="ChEBI" id="CHEBI:15378"/>
        <dbReference type="ChEBI" id="CHEBI:16526"/>
        <dbReference type="ChEBI" id="CHEBI:33019"/>
        <dbReference type="ChEBI" id="CHEBI:37575"/>
        <dbReference type="ChEBI" id="CHEBI:57841"/>
        <dbReference type="ChEBI" id="CHEBI:62890"/>
        <dbReference type="EC" id="2.5.1.3"/>
    </reaction>
</comment>
<dbReference type="PANTHER" id="PTHR20857:SF15">
    <property type="entry name" value="THIAMINE-PHOSPHATE SYNTHASE"/>
    <property type="match status" value="1"/>
</dbReference>
<evidence type="ECO:0000256" key="8">
    <source>
        <dbReference type="ARBA" id="ARBA00047883"/>
    </source>
</evidence>
<evidence type="ECO:0000256" key="5">
    <source>
        <dbReference type="ARBA" id="ARBA00022977"/>
    </source>
</evidence>
<dbReference type="GO" id="GO:0000287">
    <property type="term" value="F:magnesium ion binding"/>
    <property type="evidence" value="ECO:0007669"/>
    <property type="project" value="UniProtKB-UniRule"/>
</dbReference>
<dbReference type="GO" id="GO:0009229">
    <property type="term" value="P:thiamine diphosphate biosynthetic process"/>
    <property type="evidence" value="ECO:0007669"/>
    <property type="project" value="UniProtKB-UniRule"/>
</dbReference>
<evidence type="ECO:0000256" key="6">
    <source>
        <dbReference type="ARBA" id="ARBA00047334"/>
    </source>
</evidence>
<dbReference type="RefSeq" id="WP_281261185.1">
    <property type="nucleotide sequence ID" value="NZ_PZZP01000001.1"/>
</dbReference>
<comment type="caution">
    <text evidence="13">The sequence shown here is derived from an EMBL/GenBank/DDBJ whole genome shotgun (WGS) entry which is preliminary data.</text>
</comment>
<evidence type="ECO:0000313" key="14">
    <source>
        <dbReference type="Proteomes" id="UP000241639"/>
    </source>
</evidence>
<accession>A0A2T4Z8B9</accession>
<keyword evidence="5 9" id="KW-0784">Thiamine biosynthesis</keyword>
<dbReference type="InterPro" id="IPR013785">
    <property type="entry name" value="Aldolase_TIM"/>
</dbReference>
<dbReference type="Proteomes" id="UP000241639">
    <property type="component" value="Unassembled WGS sequence"/>
</dbReference>
<dbReference type="FunFam" id="3.20.20.70:FF:000096">
    <property type="entry name" value="Thiamine-phosphate synthase"/>
    <property type="match status" value="1"/>
</dbReference>
<feature type="binding site" evidence="9">
    <location>
        <begin position="139"/>
        <end position="141"/>
    </location>
    <ligand>
        <name>2-[(2R,5Z)-2-carboxy-4-methylthiazol-5(2H)-ylidene]ethyl phosphate</name>
        <dbReference type="ChEBI" id="CHEBI:62899"/>
    </ligand>
</feature>
<comment type="function">
    <text evidence="9">Condenses 4-methyl-5-(beta-hydroxyethyl)thiazole monophosphate (THZ-P) and 2-methyl-4-amino-5-hydroxymethyl pyrimidine pyrophosphate (HMP-PP) to form thiamine monophosphate (TMP).</text>
</comment>
<dbReference type="Gene3D" id="3.20.20.70">
    <property type="entry name" value="Aldolase class I"/>
    <property type="match status" value="1"/>
</dbReference>
<keyword evidence="4 9" id="KW-0460">Magnesium</keyword>
<evidence type="ECO:0000256" key="1">
    <source>
        <dbReference type="ARBA" id="ARBA00005165"/>
    </source>
</evidence>
<evidence type="ECO:0000256" key="10">
    <source>
        <dbReference type="RuleBase" id="RU003826"/>
    </source>
</evidence>
<evidence type="ECO:0000256" key="2">
    <source>
        <dbReference type="ARBA" id="ARBA00022679"/>
    </source>
</evidence>
<evidence type="ECO:0000256" key="7">
    <source>
        <dbReference type="ARBA" id="ARBA00047851"/>
    </source>
</evidence>
<feature type="binding site" evidence="9">
    <location>
        <begin position="192"/>
        <end position="193"/>
    </location>
    <ligand>
        <name>2-[(2R,5Z)-2-carboxy-4-methylthiazol-5(2H)-ylidene]ethyl phosphate</name>
        <dbReference type="ChEBI" id="CHEBI:62899"/>
    </ligand>
</feature>
<comment type="catalytic activity">
    <reaction evidence="6 9 10">
        <text>4-methyl-5-(2-phosphooxyethyl)-thiazole + 4-amino-2-methyl-5-(diphosphooxymethyl)pyrimidine + H(+) = thiamine phosphate + diphosphate</text>
        <dbReference type="Rhea" id="RHEA:22328"/>
        <dbReference type="ChEBI" id="CHEBI:15378"/>
        <dbReference type="ChEBI" id="CHEBI:33019"/>
        <dbReference type="ChEBI" id="CHEBI:37575"/>
        <dbReference type="ChEBI" id="CHEBI:57841"/>
        <dbReference type="ChEBI" id="CHEBI:58296"/>
        <dbReference type="EC" id="2.5.1.3"/>
    </reaction>
</comment>
<dbReference type="UniPathway" id="UPA00060">
    <property type="reaction ID" value="UER00141"/>
</dbReference>
<protein>
    <recommendedName>
        <fullName evidence="9">Thiamine-phosphate synthase</fullName>
        <shortName evidence="9">TP synthase</shortName>
        <shortName evidence="9">TPS</shortName>
        <ecNumber evidence="9">2.5.1.3</ecNumber>
    </recommendedName>
    <alternativeName>
        <fullName evidence="9">Thiamine-phosphate pyrophosphorylase</fullName>
        <shortName evidence="9">TMP pyrophosphorylase</shortName>
        <shortName evidence="9">TMP-PPase</shortName>
    </alternativeName>
</protein>
<dbReference type="InterPro" id="IPR034291">
    <property type="entry name" value="TMP_synthase"/>
</dbReference>
<dbReference type="PANTHER" id="PTHR20857">
    <property type="entry name" value="THIAMINE-PHOSPHATE PYROPHOSPHORYLASE"/>
    <property type="match status" value="1"/>
</dbReference>
<keyword evidence="3 9" id="KW-0479">Metal-binding</keyword>
<dbReference type="SUPFAM" id="SSF51391">
    <property type="entry name" value="Thiamin phosphate synthase"/>
    <property type="match status" value="1"/>
</dbReference>
<evidence type="ECO:0000256" key="4">
    <source>
        <dbReference type="ARBA" id="ARBA00022842"/>
    </source>
</evidence>
<gene>
    <name evidence="9" type="primary">thiE</name>
    <name evidence="13" type="ORF">C8J48_0721</name>
</gene>
<evidence type="ECO:0000256" key="3">
    <source>
        <dbReference type="ARBA" id="ARBA00022723"/>
    </source>
</evidence>
<feature type="binding site" evidence="9">
    <location>
        <position position="75"/>
    </location>
    <ligand>
        <name>Mg(2+)</name>
        <dbReference type="ChEBI" id="CHEBI:18420"/>
    </ligand>
</feature>
<dbReference type="EC" id="2.5.1.3" evidence="9"/>
<organism evidence="13 14">
    <name type="scientific">Desmospora activa DSM 45169</name>
    <dbReference type="NCBI Taxonomy" id="1121389"/>
    <lineage>
        <taxon>Bacteria</taxon>
        <taxon>Bacillati</taxon>
        <taxon>Bacillota</taxon>
        <taxon>Bacilli</taxon>
        <taxon>Bacillales</taxon>
        <taxon>Thermoactinomycetaceae</taxon>
        <taxon>Desmospora</taxon>
    </lineage>
</organism>
<comment type="cofactor">
    <cofactor evidence="9">
        <name>Mg(2+)</name>
        <dbReference type="ChEBI" id="CHEBI:18420"/>
    </cofactor>
    <text evidence="9">Binds 1 Mg(2+) ion per subunit.</text>
</comment>
<keyword evidence="2 9" id="KW-0808">Transferase</keyword>
<evidence type="ECO:0000259" key="12">
    <source>
        <dbReference type="Pfam" id="PF02581"/>
    </source>
</evidence>
<evidence type="ECO:0000256" key="9">
    <source>
        <dbReference type="HAMAP-Rule" id="MF_00097"/>
    </source>
</evidence>
<feature type="binding site" evidence="9">
    <location>
        <position position="74"/>
    </location>
    <ligand>
        <name>4-amino-2-methyl-5-(diphosphooxymethyl)pyrimidine</name>
        <dbReference type="ChEBI" id="CHEBI:57841"/>
    </ligand>
</feature>
<dbReference type="InterPro" id="IPR022998">
    <property type="entry name" value="ThiamineP_synth_TenI"/>
</dbReference>
<dbReference type="InterPro" id="IPR036206">
    <property type="entry name" value="ThiamineP_synth_sf"/>
</dbReference>
<keyword evidence="14" id="KW-1185">Reference proteome</keyword>
<proteinExistence type="inferred from homology"/>
<dbReference type="Pfam" id="PF02581">
    <property type="entry name" value="TMP-TENI"/>
    <property type="match status" value="1"/>
</dbReference>
<feature type="binding site" evidence="9">
    <location>
        <begin position="40"/>
        <end position="44"/>
    </location>
    <ligand>
        <name>4-amino-2-methyl-5-(diphosphooxymethyl)pyrimidine</name>
        <dbReference type="ChEBI" id="CHEBI:57841"/>
    </ligand>
</feature>
<dbReference type="GO" id="GO:0009228">
    <property type="term" value="P:thiamine biosynthetic process"/>
    <property type="evidence" value="ECO:0007669"/>
    <property type="project" value="UniProtKB-KW"/>
</dbReference>
<feature type="domain" description="Thiamine phosphate synthase/TenI" evidence="12">
    <location>
        <begin position="10"/>
        <end position="195"/>
    </location>
</feature>
<feature type="binding site" evidence="9">
    <location>
        <position position="142"/>
    </location>
    <ligand>
        <name>4-amino-2-methyl-5-(diphosphooxymethyl)pyrimidine</name>
        <dbReference type="ChEBI" id="CHEBI:57841"/>
    </ligand>
</feature>
<dbReference type="NCBIfam" id="TIGR00693">
    <property type="entry name" value="thiE"/>
    <property type="match status" value="1"/>
</dbReference>
<dbReference type="AlphaFoldDB" id="A0A2T4Z8B9"/>
<dbReference type="GO" id="GO:0004789">
    <property type="term" value="F:thiamine-phosphate diphosphorylase activity"/>
    <property type="evidence" value="ECO:0007669"/>
    <property type="project" value="UniProtKB-UniRule"/>
</dbReference>
<feature type="binding site" evidence="9">
    <location>
        <position position="113"/>
    </location>
    <ligand>
        <name>4-amino-2-methyl-5-(diphosphooxymethyl)pyrimidine</name>
        <dbReference type="ChEBI" id="CHEBI:57841"/>
    </ligand>
</feature>
<dbReference type="GO" id="GO:0005737">
    <property type="term" value="C:cytoplasm"/>
    <property type="evidence" value="ECO:0007669"/>
    <property type="project" value="TreeGrafter"/>
</dbReference>
<feature type="binding site" evidence="9">
    <location>
        <position position="94"/>
    </location>
    <ligand>
        <name>Mg(2+)</name>
        <dbReference type="ChEBI" id="CHEBI:18420"/>
    </ligand>
</feature>
<feature type="binding site" evidence="9">
    <location>
        <position position="172"/>
    </location>
    <ligand>
        <name>2-[(2R,5Z)-2-carboxy-4-methylthiazol-5(2H)-ylidene]ethyl phosphate</name>
        <dbReference type="ChEBI" id="CHEBI:62899"/>
    </ligand>
</feature>
<evidence type="ECO:0000256" key="11">
    <source>
        <dbReference type="RuleBase" id="RU004253"/>
    </source>
</evidence>
<dbReference type="HAMAP" id="MF_00097">
    <property type="entry name" value="TMP_synthase"/>
    <property type="match status" value="1"/>
</dbReference>
<name>A0A2T4Z8B9_9BACL</name>
<sequence>MPFSPSQLRLYMIMGSQDCNGRDPVWVLKEAIAGGITLFQFREKGSTLTMSETVFLGKRLKEICQRSSIPFIVNDRVDLAMVLGADGIHVGQEDLPAVQVRRLMGTEAIVGVSCENESEADKAIQAGADYIGVGALFSTRSKADAGDPIGPETISHIRRSNEQGLPIVGIGGINAANAGSVIAAGAAGIAVISAITAAESPRRSAMKLRQVIEEQNHTIV</sequence>
<dbReference type="CDD" id="cd00564">
    <property type="entry name" value="TMP_TenI"/>
    <property type="match status" value="1"/>
</dbReference>
<comment type="catalytic activity">
    <reaction evidence="8 9 10">
        <text>2-[(2R,5Z)-2-carboxy-4-methylthiazol-5(2H)-ylidene]ethyl phosphate + 4-amino-2-methyl-5-(diphosphooxymethyl)pyrimidine + 2 H(+) = thiamine phosphate + CO2 + diphosphate</text>
        <dbReference type="Rhea" id="RHEA:47844"/>
        <dbReference type="ChEBI" id="CHEBI:15378"/>
        <dbReference type="ChEBI" id="CHEBI:16526"/>
        <dbReference type="ChEBI" id="CHEBI:33019"/>
        <dbReference type="ChEBI" id="CHEBI:37575"/>
        <dbReference type="ChEBI" id="CHEBI:57841"/>
        <dbReference type="ChEBI" id="CHEBI:62899"/>
        <dbReference type="EC" id="2.5.1.3"/>
    </reaction>
</comment>
<evidence type="ECO:0000313" key="13">
    <source>
        <dbReference type="EMBL" id="PTM58143.1"/>
    </source>
</evidence>
<comment type="similarity">
    <text evidence="9 10">Belongs to the thiamine-phosphate synthase family.</text>
</comment>